<proteinExistence type="predicted"/>
<dbReference type="SUPFAM" id="SSF51161">
    <property type="entry name" value="Trimeric LpxA-like enzymes"/>
    <property type="match status" value="1"/>
</dbReference>
<name>A0A853DG46_9MICO</name>
<evidence type="ECO:0000313" key="3">
    <source>
        <dbReference type="EMBL" id="NYJ75667.1"/>
    </source>
</evidence>
<dbReference type="AlphaFoldDB" id="A0A853DG46"/>
<sequence length="172" mass="18330">MTASDGSVGPAIRPQDSMHRRLNTSLRIGYRLHERGHRRLGLAVDALNRLVFTADIPGRLALPDDVTFMHNGLGTIVDEHVVFEGPALIYQHVTLGYAVRWGGDDAVPTIGSHVIIGAGATVVGGIRIGSGSFIGAGAVVNFDVPDNHMVAPGRATMKPLEVPGAQKYWETC</sequence>
<reference evidence="3 4" key="1">
    <citation type="submission" date="2020-07" db="EMBL/GenBank/DDBJ databases">
        <title>Sequencing the genomes of 1000 actinobacteria strains.</title>
        <authorList>
            <person name="Klenk H.-P."/>
        </authorList>
    </citation>
    <scope>NUCLEOTIDE SEQUENCE [LARGE SCALE GENOMIC DNA]</scope>
    <source>
        <strain evidence="3 4">DSM 29531</strain>
    </source>
</reference>
<dbReference type="PROSITE" id="PS00101">
    <property type="entry name" value="HEXAPEP_TRANSFERASES"/>
    <property type="match status" value="1"/>
</dbReference>
<dbReference type="InterPro" id="IPR001451">
    <property type="entry name" value="Hexapep"/>
</dbReference>
<dbReference type="RefSeq" id="WP_179482517.1">
    <property type="nucleotide sequence ID" value="NZ_JACCFW010000001.1"/>
</dbReference>
<dbReference type="EMBL" id="JACCFW010000001">
    <property type="protein sequence ID" value="NYJ75667.1"/>
    <property type="molecule type" value="Genomic_DNA"/>
</dbReference>
<dbReference type="EC" id="2.3.1.30" evidence="3"/>
<dbReference type="PANTHER" id="PTHR42811">
    <property type="entry name" value="SERINE ACETYLTRANSFERASE"/>
    <property type="match status" value="1"/>
</dbReference>
<dbReference type="Pfam" id="PF00132">
    <property type="entry name" value="Hexapep"/>
    <property type="match status" value="1"/>
</dbReference>
<evidence type="ECO:0000256" key="1">
    <source>
        <dbReference type="ARBA" id="ARBA00022679"/>
    </source>
</evidence>
<keyword evidence="2" id="KW-0677">Repeat</keyword>
<keyword evidence="1 3" id="KW-0808">Transferase</keyword>
<evidence type="ECO:0000256" key="2">
    <source>
        <dbReference type="ARBA" id="ARBA00022737"/>
    </source>
</evidence>
<dbReference type="InterPro" id="IPR018357">
    <property type="entry name" value="Hexapep_transf_CS"/>
</dbReference>
<comment type="caution">
    <text evidence="3">The sequence shown here is derived from an EMBL/GenBank/DDBJ whole genome shotgun (WGS) entry which is preliminary data.</text>
</comment>
<accession>A0A853DG46</accession>
<dbReference type="InterPro" id="IPR011004">
    <property type="entry name" value="Trimer_LpxA-like_sf"/>
</dbReference>
<protein>
    <submittedName>
        <fullName evidence="3">Serine O-acetyltransferase</fullName>
        <ecNumber evidence="3">2.3.1.30</ecNumber>
    </submittedName>
</protein>
<keyword evidence="4" id="KW-1185">Reference proteome</keyword>
<keyword evidence="3" id="KW-0012">Acyltransferase</keyword>
<dbReference type="GO" id="GO:0009001">
    <property type="term" value="F:serine O-acetyltransferase activity"/>
    <property type="evidence" value="ECO:0007669"/>
    <property type="project" value="UniProtKB-EC"/>
</dbReference>
<gene>
    <name evidence="3" type="ORF">HNR15_002630</name>
</gene>
<dbReference type="Gene3D" id="2.160.10.10">
    <property type="entry name" value="Hexapeptide repeat proteins"/>
    <property type="match status" value="1"/>
</dbReference>
<evidence type="ECO:0000313" key="4">
    <source>
        <dbReference type="Proteomes" id="UP000571817"/>
    </source>
</evidence>
<organism evidence="3 4">
    <name type="scientific">Allobranchiibius huperziae</name>
    <dbReference type="NCBI Taxonomy" id="1874116"/>
    <lineage>
        <taxon>Bacteria</taxon>
        <taxon>Bacillati</taxon>
        <taxon>Actinomycetota</taxon>
        <taxon>Actinomycetes</taxon>
        <taxon>Micrococcales</taxon>
        <taxon>Dermacoccaceae</taxon>
        <taxon>Allobranchiibius</taxon>
    </lineage>
</organism>
<dbReference type="Proteomes" id="UP000571817">
    <property type="component" value="Unassembled WGS sequence"/>
</dbReference>